<dbReference type="SMART" id="SM00367">
    <property type="entry name" value="LRR_CC"/>
    <property type="match status" value="6"/>
</dbReference>
<dbReference type="SUPFAM" id="SSF52047">
    <property type="entry name" value="RNI-like"/>
    <property type="match status" value="1"/>
</dbReference>
<reference evidence="2" key="1">
    <citation type="submission" date="2021-06" db="EMBL/GenBank/DDBJ databases">
        <authorList>
            <person name="Kallberg Y."/>
            <person name="Tangrot J."/>
            <person name="Rosling A."/>
        </authorList>
    </citation>
    <scope>NUCLEOTIDE SEQUENCE</scope>
    <source>
        <strain evidence="2">MA453B</strain>
    </source>
</reference>
<feature type="domain" description="F-box" evidence="1">
    <location>
        <begin position="18"/>
        <end position="54"/>
    </location>
</feature>
<keyword evidence="3" id="KW-1185">Reference proteome</keyword>
<name>A0A9N9GAD3_9GLOM</name>
<comment type="caution">
    <text evidence="2">The sequence shown here is derived from an EMBL/GenBank/DDBJ whole genome shotgun (WGS) entry which is preliminary data.</text>
</comment>
<proteinExistence type="predicted"/>
<protein>
    <submittedName>
        <fullName evidence="2">5787_t:CDS:1</fullName>
    </submittedName>
</protein>
<dbReference type="AlphaFoldDB" id="A0A9N9GAD3"/>
<dbReference type="SUPFAM" id="SSF81383">
    <property type="entry name" value="F-box domain"/>
    <property type="match status" value="1"/>
</dbReference>
<dbReference type="InterPro" id="IPR001810">
    <property type="entry name" value="F-box_dom"/>
</dbReference>
<dbReference type="Gene3D" id="3.80.10.10">
    <property type="entry name" value="Ribonuclease Inhibitor"/>
    <property type="match status" value="2"/>
</dbReference>
<gene>
    <name evidence="2" type="ORF">DERYTH_LOCUS7046</name>
</gene>
<accession>A0A9N9GAD3</accession>
<evidence type="ECO:0000259" key="1">
    <source>
        <dbReference type="Pfam" id="PF12937"/>
    </source>
</evidence>
<evidence type="ECO:0000313" key="2">
    <source>
        <dbReference type="EMBL" id="CAG8588540.1"/>
    </source>
</evidence>
<dbReference type="PANTHER" id="PTHR13318">
    <property type="entry name" value="PARTNER OF PAIRED, ISOFORM B-RELATED"/>
    <property type="match status" value="1"/>
</dbReference>
<sequence>MSSSLNMNFPTQRYNLALSCIFNYLSRRDLCACSLVSKNWCQNVKTTIWNKPDFITEGTTSLKAFQQFLKVIETIASEQTRSLIQIIDISQIQESLYETIDESWLAIVMQRCPKLRSLIIRDASFLTTTSIRKLCSSLKQPHVFLEYLDLSNSKNITEITLKSLIQNFPELVQITLDNCSGVSDSSISQIIYYCHELHTINIANSRSCVTDTSIFAIAKFGKQKLRCVNFQSLQKISDNSIIALSNYCKNLVSINLSNCSLITCKALESLLTANKNTLEEFIIHNMKSIPILESSFIELLNRCLKLTTLSISLGYIIPKLFVNHSSFGSSSKSPPLYTPKSSGNDAQLILDLFEQFQNLQVLSLHNVPEHTSTEFLWNLFELCGRCGNCSLKDVKIYRTSYESDFILGGYAKVQQNSEINQESVSNFNKNHPNGPNIKLLLLEE</sequence>
<dbReference type="PANTHER" id="PTHR13318:SF19">
    <property type="entry name" value="F-BOX_LRR-REPEAT PROTEIN 5"/>
    <property type="match status" value="1"/>
</dbReference>
<dbReference type="EMBL" id="CAJVPY010003322">
    <property type="protein sequence ID" value="CAG8588540.1"/>
    <property type="molecule type" value="Genomic_DNA"/>
</dbReference>
<dbReference type="Proteomes" id="UP000789405">
    <property type="component" value="Unassembled WGS sequence"/>
</dbReference>
<evidence type="ECO:0000313" key="3">
    <source>
        <dbReference type="Proteomes" id="UP000789405"/>
    </source>
</evidence>
<dbReference type="OrthoDB" id="10257471at2759"/>
<dbReference type="InterPro" id="IPR032675">
    <property type="entry name" value="LRR_dom_sf"/>
</dbReference>
<dbReference type="InterPro" id="IPR036047">
    <property type="entry name" value="F-box-like_dom_sf"/>
</dbReference>
<organism evidence="2 3">
    <name type="scientific">Dentiscutata erythropus</name>
    <dbReference type="NCBI Taxonomy" id="1348616"/>
    <lineage>
        <taxon>Eukaryota</taxon>
        <taxon>Fungi</taxon>
        <taxon>Fungi incertae sedis</taxon>
        <taxon>Mucoromycota</taxon>
        <taxon>Glomeromycotina</taxon>
        <taxon>Glomeromycetes</taxon>
        <taxon>Diversisporales</taxon>
        <taxon>Gigasporaceae</taxon>
        <taxon>Dentiscutata</taxon>
    </lineage>
</organism>
<dbReference type="InterPro" id="IPR006553">
    <property type="entry name" value="Leu-rich_rpt_Cys-con_subtyp"/>
</dbReference>
<dbReference type="GO" id="GO:0031146">
    <property type="term" value="P:SCF-dependent proteasomal ubiquitin-dependent protein catabolic process"/>
    <property type="evidence" value="ECO:0007669"/>
    <property type="project" value="TreeGrafter"/>
</dbReference>
<dbReference type="GO" id="GO:0019005">
    <property type="term" value="C:SCF ubiquitin ligase complex"/>
    <property type="evidence" value="ECO:0007669"/>
    <property type="project" value="TreeGrafter"/>
</dbReference>
<dbReference type="Pfam" id="PF12937">
    <property type="entry name" value="F-box-like"/>
    <property type="match status" value="1"/>
</dbReference>
<dbReference type="Gene3D" id="1.20.1280.50">
    <property type="match status" value="1"/>
</dbReference>